<proteinExistence type="predicted"/>
<protein>
    <submittedName>
        <fullName evidence="2">DUF969 domain-containing protein</fullName>
    </submittedName>
</protein>
<feature type="transmembrane region" description="Helical" evidence="1">
    <location>
        <begin position="192"/>
        <end position="213"/>
    </location>
</feature>
<name>A0ABT0AHY9_9SPHN</name>
<dbReference type="RefSeq" id="WP_243803022.1">
    <property type="nucleotide sequence ID" value="NZ_JALHAT010000064.1"/>
</dbReference>
<dbReference type="EMBL" id="JALHAT010000064">
    <property type="protein sequence ID" value="MCJ1962818.1"/>
    <property type="molecule type" value="Genomic_DNA"/>
</dbReference>
<evidence type="ECO:0000256" key="1">
    <source>
        <dbReference type="SAM" id="Phobius"/>
    </source>
</evidence>
<gene>
    <name evidence="2" type="ORF">MTR65_19210</name>
</gene>
<sequence>MTYWPLIGIALVVVGFVARLNPLMVVAVSAIVTGLLGGLEFVPVLEALGKAFNDNRYISVTWIILPVIGLLERYGLQERARTLIGQVRGATMGRLLVLYLGFRQITAALGMKDIGGHPQTVRPLIAPMAEAAAERIHGVLSFKEREKVRAMAAATDNIGLFFGEDIFFAIASILLIQGVFEAQGYPLAPLQLSVWAIPSAICAFLLHGARLLAHDRRLARLPVAEPESAA</sequence>
<evidence type="ECO:0000313" key="2">
    <source>
        <dbReference type="EMBL" id="MCJ1962818.1"/>
    </source>
</evidence>
<keyword evidence="1" id="KW-0472">Membrane</keyword>
<dbReference type="InterPro" id="IPR010374">
    <property type="entry name" value="DUF969"/>
</dbReference>
<comment type="caution">
    <text evidence="2">The sequence shown here is derived from an EMBL/GenBank/DDBJ whole genome shotgun (WGS) entry which is preliminary data.</text>
</comment>
<keyword evidence="1" id="KW-0812">Transmembrane</keyword>
<keyword evidence="3" id="KW-1185">Reference proteome</keyword>
<feature type="transmembrane region" description="Helical" evidence="1">
    <location>
        <begin position="7"/>
        <end position="37"/>
    </location>
</feature>
<keyword evidence="1" id="KW-1133">Transmembrane helix</keyword>
<feature type="transmembrane region" description="Helical" evidence="1">
    <location>
        <begin position="57"/>
        <end position="76"/>
    </location>
</feature>
<accession>A0ABT0AHY9</accession>
<reference evidence="2" key="1">
    <citation type="submission" date="2022-03" db="EMBL/GenBank/DDBJ databases">
        <title>Identification of a novel bacterium isolated from mangrove sediments.</title>
        <authorList>
            <person name="Pan X."/>
        </authorList>
    </citation>
    <scope>NUCLEOTIDE SEQUENCE</scope>
    <source>
        <strain evidence="2">B2637</strain>
    </source>
</reference>
<dbReference type="Pfam" id="PF06149">
    <property type="entry name" value="DUF969"/>
    <property type="match status" value="1"/>
</dbReference>
<evidence type="ECO:0000313" key="3">
    <source>
        <dbReference type="Proteomes" id="UP001162802"/>
    </source>
</evidence>
<dbReference type="Proteomes" id="UP001162802">
    <property type="component" value="Unassembled WGS sequence"/>
</dbReference>
<feature type="transmembrane region" description="Helical" evidence="1">
    <location>
        <begin position="158"/>
        <end position="180"/>
    </location>
</feature>
<organism evidence="2 3">
    <name type="scientific">Novosphingobium mangrovi</name>
    <name type="common">ex Hu et al. 2023</name>
    <dbReference type="NCBI Taxonomy" id="2930094"/>
    <lineage>
        <taxon>Bacteria</taxon>
        <taxon>Pseudomonadati</taxon>
        <taxon>Pseudomonadota</taxon>
        <taxon>Alphaproteobacteria</taxon>
        <taxon>Sphingomonadales</taxon>
        <taxon>Sphingomonadaceae</taxon>
        <taxon>Novosphingobium</taxon>
    </lineage>
</organism>